<gene>
    <name evidence="1" type="ORF">BmR1_04g05820</name>
</gene>
<protein>
    <recommendedName>
        <fullName evidence="3">RAP domain-containing protein</fullName>
    </recommendedName>
</protein>
<evidence type="ECO:0008006" key="3">
    <source>
        <dbReference type="Google" id="ProtNLM"/>
    </source>
</evidence>
<dbReference type="EMBL" id="LN871599">
    <property type="protein sequence ID" value="SIO73590.1"/>
    <property type="molecule type" value="Genomic_DNA"/>
</dbReference>
<dbReference type="GeneID" id="24425809"/>
<organism evidence="1 2">
    <name type="scientific">Babesia microti (strain RI)</name>
    <dbReference type="NCBI Taxonomy" id="1133968"/>
    <lineage>
        <taxon>Eukaryota</taxon>
        <taxon>Sar</taxon>
        <taxon>Alveolata</taxon>
        <taxon>Apicomplexa</taxon>
        <taxon>Aconoidasida</taxon>
        <taxon>Piroplasmida</taxon>
        <taxon>Babesiidae</taxon>
        <taxon>Babesia</taxon>
    </lineage>
</organism>
<dbReference type="Proteomes" id="UP000002899">
    <property type="component" value="Chromosome IV"/>
</dbReference>
<proteinExistence type="predicted"/>
<keyword evidence="2" id="KW-1185">Reference proteome</keyword>
<dbReference type="KEGG" id="bmic:BmR1_04g05820"/>
<sequence length="756" mass="86222">MLACCTTYFRPITHKAGGFSTIGPIFSNFIAAKTGTPSNTSNINVLLKQSNLEPLECIKILDEVYKNSCKLELCVLQRAEFYNICKDIITGGLQNPLPLKTFISDPINTYFDVKFSYNRINTLLANQIDTTSSILLKHGTRKDSNIYLFPKDGIETVGSLNNPIRFDNPFNDSHNDEQKYNLNLDSLLKSIFNKSDAHELVTLLKYLYLMDTPMNLNILTNVCEKFVSNMGKLSLTQISETSYILSSYFNDINIPNVINSLAYHSQYFICNSLHNYPQSFIPSLYLLCHCKGEQIFFKSIINKLVSQNYTPDNITNYIRLQIILSLVDMGNDSLSKNLSQEINNQIFNHFNNIAEPELIHVAKMIFHRFSKPICDKLLDFVYDNLSDLHLDSVSSIYLYLSAIKSLTNEHNNMMNKLLLYINNHLGSVSGGLIPDIYTHTIRQSKISDDVMKLFEKNLLLNKRYLTSKDISNMILSLTVHGKNQNSVIKILLEQFLHLKRHDRSKAEDTLDTILAFSLAGVRHSEMWDNVNLPIMLSNVTNTLLVYIGYAFLITEYRCNVCWSIIVERLLYENVQHSADIFKVLKIAKLMNYISLINDGTTMPTGSAVILDRAAIQKFNSTITECKHINLNKLSSSKLSTGDLQKYSEIISQIGIPFECNFVIDDLYLVAFYLPSHKIIIDIIQEKDIKCTGNINGEIILKHKVIKAKGYNLIVIKNDWIETLRNESSKRKVQIFSRKLGLVTTSKNTVKNKSKRV</sequence>
<accession>A0A1N6LXH9</accession>
<evidence type="ECO:0000313" key="2">
    <source>
        <dbReference type="Proteomes" id="UP000002899"/>
    </source>
</evidence>
<reference evidence="1 2" key="2">
    <citation type="journal article" date="2013" name="PLoS ONE">
        <title>Whole genome mapping and re-organization of the nuclear and mitochondrial genomes of Babesia microti isolates.</title>
        <authorList>
            <person name="Cornillot E."/>
            <person name="Dassouli A."/>
            <person name="Garg A."/>
            <person name="Pachikara N."/>
            <person name="Randazzo S."/>
            <person name="Depoix D."/>
            <person name="Carcy B."/>
            <person name="Delbecq S."/>
            <person name="Frutos R."/>
            <person name="Silva J.C."/>
            <person name="Sutton R."/>
            <person name="Krause P.J."/>
            <person name="Mamoun C.B."/>
        </authorList>
    </citation>
    <scope>NUCLEOTIDE SEQUENCE [LARGE SCALE GENOMIC DNA]</scope>
    <source>
        <strain evidence="1 2">RI</strain>
    </source>
</reference>
<name>A0A1N6LXH9_BABMR</name>
<evidence type="ECO:0000313" key="1">
    <source>
        <dbReference type="EMBL" id="SIO73590.1"/>
    </source>
</evidence>
<dbReference type="VEuPathDB" id="PiroplasmaDB:BmR1_04g05820"/>
<dbReference type="OrthoDB" id="372061at2759"/>
<reference evidence="1 2" key="3">
    <citation type="journal article" date="2016" name="Sci. Rep.">
        <title>Genome-wide diversity and gene expression profiling of Babesia microti isolates identify polymorphic genes that mediate host-pathogen interactions.</title>
        <authorList>
            <person name="Silva J.C."/>
            <person name="Cornillot E."/>
            <person name="McCracken C."/>
            <person name="Usmani-Brown S."/>
            <person name="Dwivedi A."/>
            <person name="Ifeonu O.O."/>
            <person name="Crabtree J."/>
            <person name="Gotia H.T."/>
            <person name="Virji A.Z."/>
            <person name="Reynes C."/>
            <person name="Colinge J."/>
            <person name="Kumar V."/>
            <person name="Lawres L."/>
            <person name="Pazzi J.E."/>
            <person name="Pablo J.V."/>
            <person name="Hung C."/>
            <person name="Brancato J."/>
            <person name="Kumari P."/>
            <person name="Orvis J."/>
            <person name="Tretina K."/>
            <person name="Chibucos M."/>
            <person name="Ott S."/>
            <person name="Sadzewicz L."/>
            <person name="Sengamalay N."/>
            <person name="Shetty A.C."/>
            <person name="Su Q."/>
            <person name="Tallon L."/>
            <person name="Fraser C.M."/>
            <person name="Frutos R."/>
            <person name="Molina D.M."/>
            <person name="Krause P.J."/>
            <person name="Ben Mamoun C."/>
        </authorList>
    </citation>
    <scope>NUCLEOTIDE SEQUENCE [LARGE SCALE GENOMIC DNA]</scope>
    <source>
        <strain evidence="1 2">RI</strain>
    </source>
</reference>
<dbReference type="AlphaFoldDB" id="A0A1N6LXH9"/>
<dbReference type="RefSeq" id="XP_021337675.1">
    <property type="nucleotide sequence ID" value="XM_021482438.1"/>
</dbReference>
<reference evidence="1 2" key="1">
    <citation type="journal article" date="2012" name="Nucleic Acids Res.">
        <title>Sequencing of the smallest Apicomplexan genome from the human pathogen Babesia microti.</title>
        <authorList>
            <person name="Cornillot E."/>
            <person name="Hadj-Kaddour K."/>
            <person name="Dassouli A."/>
            <person name="Noel B."/>
            <person name="Ranwez V."/>
            <person name="Vacherie B."/>
            <person name="Augagneur Y."/>
            <person name="Bres V."/>
            <person name="Duclos A."/>
            <person name="Randazzo S."/>
            <person name="Carcy B."/>
            <person name="Debierre-Grockiego F."/>
            <person name="Delbecq S."/>
            <person name="Moubri-Menage K."/>
            <person name="Shams-Eldin H."/>
            <person name="Usmani-Brown S."/>
            <person name="Bringaud F."/>
            <person name="Wincker P."/>
            <person name="Vivares C.P."/>
            <person name="Schwarz R.T."/>
            <person name="Schetters T.P."/>
            <person name="Krause P.J."/>
            <person name="Gorenflot A."/>
            <person name="Berry V."/>
            <person name="Barbe V."/>
            <person name="Ben Mamoun C."/>
        </authorList>
    </citation>
    <scope>NUCLEOTIDE SEQUENCE [LARGE SCALE GENOMIC DNA]</scope>
    <source>
        <strain evidence="1 2">RI</strain>
    </source>
</reference>